<reference evidence="2" key="1">
    <citation type="submission" date="2014-11" db="EMBL/GenBank/DDBJ databases">
        <authorList>
            <person name="Amaro Gonzalez C."/>
        </authorList>
    </citation>
    <scope>NUCLEOTIDE SEQUENCE</scope>
</reference>
<sequence>MFMLIANLKRRGEKAKNRKNKLLNVHYVALSSVCVSVFVCVCVCNI</sequence>
<evidence type="ECO:0000256" key="1">
    <source>
        <dbReference type="SAM" id="Phobius"/>
    </source>
</evidence>
<keyword evidence="1" id="KW-1133">Transmembrane helix</keyword>
<organism evidence="2">
    <name type="scientific">Anguilla anguilla</name>
    <name type="common">European freshwater eel</name>
    <name type="synonym">Muraena anguilla</name>
    <dbReference type="NCBI Taxonomy" id="7936"/>
    <lineage>
        <taxon>Eukaryota</taxon>
        <taxon>Metazoa</taxon>
        <taxon>Chordata</taxon>
        <taxon>Craniata</taxon>
        <taxon>Vertebrata</taxon>
        <taxon>Euteleostomi</taxon>
        <taxon>Actinopterygii</taxon>
        <taxon>Neopterygii</taxon>
        <taxon>Teleostei</taxon>
        <taxon>Anguilliformes</taxon>
        <taxon>Anguillidae</taxon>
        <taxon>Anguilla</taxon>
    </lineage>
</organism>
<feature type="transmembrane region" description="Helical" evidence="1">
    <location>
        <begin position="21"/>
        <end position="39"/>
    </location>
</feature>
<proteinExistence type="predicted"/>
<dbReference type="EMBL" id="GBXM01064480">
    <property type="protein sequence ID" value="JAH44097.1"/>
    <property type="molecule type" value="Transcribed_RNA"/>
</dbReference>
<keyword evidence="1" id="KW-0472">Membrane</keyword>
<reference evidence="2" key="2">
    <citation type="journal article" date="2015" name="Fish Shellfish Immunol.">
        <title>Early steps in the European eel (Anguilla anguilla)-Vibrio vulnificus interaction in the gills: Role of the RtxA13 toxin.</title>
        <authorList>
            <person name="Callol A."/>
            <person name="Pajuelo D."/>
            <person name="Ebbesson L."/>
            <person name="Teles M."/>
            <person name="MacKenzie S."/>
            <person name="Amaro C."/>
        </authorList>
    </citation>
    <scope>NUCLEOTIDE SEQUENCE</scope>
</reference>
<keyword evidence="1" id="KW-0812">Transmembrane</keyword>
<protein>
    <submittedName>
        <fullName evidence="2">Uncharacterized protein</fullName>
    </submittedName>
</protein>
<dbReference type="EMBL" id="GBXM01069893">
    <property type="protein sequence ID" value="JAH38684.1"/>
    <property type="molecule type" value="Transcribed_RNA"/>
</dbReference>
<name>A0A0E9SS68_ANGAN</name>
<evidence type="ECO:0000313" key="2">
    <source>
        <dbReference type="EMBL" id="JAH44097.1"/>
    </source>
</evidence>
<dbReference type="AlphaFoldDB" id="A0A0E9SS68"/>
<accession>A0A0E9SS68</accession>